<sequence length="216" mass="23258">MTEPDDALERAQLLLALRQRGIRDRAVMSALERVPRERFIEPAFRPLAWADQALPIDCGQTISQPAVVALMAQALDLAPAHRVLEIGTGSGYAAAILGHVVREVVTVERFRTLADAAARRLDALGLANVEVVIADGRHGYGARAPYDRILLSAAVEEVPAELFEQLGPDGILVAPVGPAHETQMLVRFARGATGLERRELGPVRFVPMLPGIAAVL</sequence>
<dbReference type="InterPro" id="IPR000682">
    <property type="entry name" value="PCMT"/>
</dbReference>
<protein>
    <recommendedName>
        <fullName evidence="7">Protein-L-isoaspartate O-methyltransferase</fullName>
        <ecNumber evidence="7">2.1.1.77</ecNumber>
    </recommendedName>
    <alternativeName>
        <fullName evidence="7">L-isoaspartyl protein carboxyl methyltransferase</fullName>
    </alternativeName>
    <alternativeName>
        <fullName evidence="7">Protein L-isoaspartyl methyltransferase</fullName>
    </alternativeName>
    <alternativeName>
        <fullName evidence="7">Protein-beta-aspartate methyltransferase</fullName>
        <shortName evidence="7">PIMT</shortName>
    </alternativeName>
</protein>
<comment type="subcellular location">
    <subcellularLocation>
        <location evidence="1 7">Cytoplasm</location>
    </subcellularLocation>
</comment>
<dbReference type="EC" id="2.1.1.77" evidence="7"/>
<proteinExistence type="inferred from homology"/>
<dbReference type="PANTHER" id="PTHR11579:SF0">
    <property type="entry name" value="PROTEIN-L-ISOASPARTATE(D-ASPARTATE) O-METHYLTRANSFERASE"/>
    <property type="match status" value="1"/>
</dbReference>
<dbReference type="InterPro" id="IPR029063">
    <property type="entry name" value="SAM-dependent_MTases_sf"/>
</dbReference>
<organism evidence="8 9">
    <name type="scientific">Ancylobacter radicis</name>
    <dbReference type="NCBI Taxonomy" id="2836179"/>
    <lineage>
        <taxon>Bacteria</taxon>
        <taxon>Pseudomonadati</taxon>
        <taxon>Pseudomonadota</taxon>
        <taxon>Alphaproteobacteria</taxon>
        <taxon>Hyphomicrobiales</taxon>
        <taxon>Xanthobacteraceae</taxon>
        <taxon>Ancylobacter</taxon>
    </lineage>
</organism>
<comment type="catalytic activity">
    <reaction evidence="7">
        <text>[protein]-L-isoaspartate + S-adenosyl-L-methionine = [protein]-L-isoaspartate alpha-methyl ester + S-adenosyl-L-homocysteine</text>
        <dbReference type="Rhea" id="RHEA:12705"/>
        <dbReference type="Rhea" id="RHEA-COMP:12143"/>
        <dbReference type="Rhea" id="RHEA-COMP:12144"/>
        <dbReference type="ChEBI" id="CHEBI:57856"/>
        <dbReference type="ChEBI" id="CHEBI:59789"/>
        <dbReference type="ChEBI" id="CHEBI:90596"/>
        <dbReference type="ChEBI" id="CHEBI:90598"/>
        <dbReference type="EC" id="2.1.1.77"/>
    </reaction>
</comment>
<evidence type="ECO:0000256" key="2">
    <source>
        <dbReference type="ARBA" id="ARBA00005369"/>
    </source>
</evidence>
<comment type="function">
    <text evidence="7">Catalyzes the methyl esterification of L-isoaspartyl residues in peptides and proteins that result from spontaneous decomposition of normal L-aspartyl and L-asparaginyl residues. It plays a role in the repair and/or degradation of damaged proteins.</text>
</comment>
<accession>A0ABS5R4L6</accession>
<feature type="active site" evidence="7">
    <location>
        <position position="63"/>
    </location>
</feature>
<evidence type="ECO:0000313" key="8">
    <source>
        <dbReference type="EMBL" id="MBS9476162.1"/>
    </source>
</evidence>
<dbReference type="NCBIfam" id="TIGR00080">
    <property type="entry name" value="pimt"/>
    <property type="match status" value="1"/>
</dbReference>
<keyword evidence="5 7" id="KW-0808">Transferase</keyword>
<dbReference type="HAMAP" id="MF_00090">
    <property type="entry name" value="PIMT"/>
    <property type="match status" value="1"/>
</dbReference>
<name>A0ABS5R4L6_9HYPH</name>
<dbReference type="PANTHER" id="PTHR11579">
    <property type="entry name" value="PROTEIN-L-ISOASPARTATE O-METHYLTRANSFERASE"/>
    <property type="match status" value="1"/>
</dbReference>
<dbReference type="GO" id="GO:0004719">
    <property type="term" value="F:protein-L-isoaspartate (D-aspartate) O-methyltransferase activity"/>
    <property type="evidence" value="ECO:0007669"/>
    <property type="project" value="UniProtKB-EC"/>
</dbReference>
<reference evidence="8" key="1">
    <citation type="submission" date="2021-05" db="EMBL/GenBank/DDBJ databases">
        <authorList>
            <person name="Sun Q."/>
            <person name="Inoue M."/>
        </authorList>
    </citation>
    <scope>NUCLEOTIDE SEQUENCE</scope>
    <source>
        <strain evidence="8">VKM B-3255</strain>
    </source>
</reference>
<dbReference type="Proteomes" id="UP001166585">
    <property type="component" value="Unassembled WGS sequence"/>
</dbReference>
<comment type="similarity">
    <text evidence="2 7">Belongs to the methyltransferase superfamily. L-isoaspartyl/D-aspartyl protein methyltransferase family.</text>
</comment>
<dbReference type="Gene3D" id="3.40.50.150">
    <property type="entry name" value="Vaccinia Virus protein VP39"/>
    <property type="match status" value="1"/>
</dbReference>
<dbReference type="SUPFAM" id="SSF53335">
    <property type="entry name" value="S-adenosyl-L-methionine-dependent methyltransferases"/>
    <property type="match status" value="1"/>
</dbReference>
<evidence type="ECO:0000256" key="3">
    <source>
        <dbReference type="ARBA" id="ARBA00022490"/>
    </source>
</evidence>
<evidence type="ECO:0000313" key="9">
    <source>
        <dbReference type="Proteomes" id="UP001166585"/>
    </source>
</evidence>
<dbReference type="EMBL" id="JAHCQH010000014">
    <property type="protein sequence ID" value="MBS9476162.1"/>
    <property type="molecule type" value="Genomic_DNA"/>
</dbReference>
<evidence type="ECO:0000256" key="7">
    <source>
        <dbReference type="HAMAP-Rule" id="MF_00090"/>
    </source>
</evidence>
<evidence type="ECO:0000256" key="4">
    <source>
        <dbReference type="ARBA" id="ARBA00022603"/>
    </source>
</evidence>
<keyword evidence="9" id="KW-1185">Reference proteome</keyword>
<dbReference type="GO" id="GO:0032259">
    <property type="term" value="P:methylation"/>
    <property type="evidence" value="ECO:0007669"/>
    <property type="project" value="UniProtKB-KW"/>
</dbReference>
<dbReference type="Pfam" id="PF01135">
    <property type="entry name" value="PCMT"/>
    <property type="match status" value="1"/>
</dbReference>
<keyword evidence="4 7" id="KW-0489">Methyltransferase</keyword>
<dbReference type="PROSITE" id="PS01279">
    <property type="entry name" value="PCMT"/>
    <property type="match status" value="1"/>
</dbReference>
<comment type="caution">
    <text evidence="8">The sequence shown here is derived from an EMBL/GenBank/DDBJ whole genome shotgun (WGS) entry which is preliminary data.</text>
</comment>
<gene>
    <name evidence="7" type="primary">pcm</name>
    <name evidence="8" type="ORF">KIP89_03485</name>
</gene>
<dbReference type="NCBIfam" id="NF001453">
    <property type="entry name" value="PRK00312.1"/>
    <property type="match status" value="1"/>
</dbReference>
<evidence type="ECO:0000256" key="6">
    <source>
        <dbReference type="ARBA" id="ARBA00022691"/>
    </source>
</evidence>
<keyword evidence="6 7" id="KW-0949">S-adenosyl-L-methionine</keyword>
<evidence type="ECO:0000256" key="1">
    <source>
        <dbReference type="ARBA" id="ARBA00004496"/>
    </source>
</evidence>
<evidence type="ECO:0000256" key="5">
    <source>
        <dbReference type="ARBA" id="ARBA00022679"/>
    </source>
</evidence>
<dbReference type="RefSeq" id="WP_213754023.1">
    <property type="nucleotide sequence ID" value="NZ_JAHCQH010000014.1"/>
</dbReference>
<keyword evidence="3 7" id="KW-0963">Cytoplasm</keyword>